<feature type="domain" description="MATH" evidence="6">
    <location>
        <begin position="23"/>
        <end position="157"/>
    </location>
</feature>
<evidence type="ECO:0000256" key="2">
    <source>
        <dbReference type="ARBA" id="ARBA00004906"/>
    </source>
</evidence>
<name>A0A6J1DKD0_MOMCH</name>
<dbReference type="PROSITE" id="PS50144">
    <property type="entry name" value="MATH"/>
    <property type="match status" value="1"/>
</dbReference>
<dbReference type="CDD" id="cd18280">
    <property type="entry name" value="BTB_POZ_BPM_plant"/>
    <property type="match status" value="1"/>
</dbReference>
<evidence type="ECO:0000256" key="4">
    <source>
        <dbReference type="SAM" id="MobiDB-lite"/>
    </source>
</evidence>
<dbReference type="RefSeq" id="XP_022154458.1">
    <property type="nucleotide sequence ID" value="XM_022298766.1"/>
</dbReference>
<evidence type="ECO:0000313" key="7">
    <source>
        <dbReference type="Proteomes" id="UP000504603"/>
    </source>
</evidence>
<accession>A0A6J1DKD0</accession>
<dbReference type="Gene3D" id="1.25.40.420">
    <property type="match status" value="1"/>
</dbReference>
<dbReference type="InterPro" id="IPR034090">
    <property type="entry name" value="BPM_C"/>
</dbReference>
<dbReference type="OrthoDB" id="6359816at2759"/>
<dbReference type="FunFam" id="3.30.710.10:FF:000136">
    <property type="entry name" value="BTB-POZ and math domain 1"/>
    <property type="match status" value="1"/>
</dbReference>
<protein>
    <submittedName>
        <fullName evidence="8">BTB/POZ and MATH domain-containing protein 4-like</fullName>
    </submittedName>
</protein>
<dbReference type="KEGG" id="mcha:111021731"/>
<dbReference type="Pfam" id="PF24570">
    <property type="entry name" value="BACK_BPM_SPOP"/>
    <property type="match status" value="1"/>
</dbReference>
<dbReference type="FunFam" id="2.60.210.10:FF:000012">
    <property type="entry name" value="BTB/POZ and MATH domain-containing protein 4"/>
    <property type="match status" value="1"/>
</dbReference>
<dbReference type="InterPro" id="IPR008974">
    <property type="entry name" value="TRAF-like"/>
</dbReference>
<dbReference type="CDD" id="cd00121">
    <property type="entry name" value="MATH"/>
    <property type="match status" value="1"/>
</dbReference>
<dbReference type="Proteomes" id="UP000504603">
    <property type="component" value="Unplaced"/>
</dbReference>
<dbReference type="Gene3D" id="3.30.710.10">
    <property type="entry name" value="Potassium Channel Kv1.1, Chain A"/>
    <property type="match status" value="1"/>
</dbReference>
<dbReference type="InterPro" id="IPR045005">
    <property type="entry name" value="BPM1-6"/>
</dbReference>
<dbReference type="PANTHER" id="PTHR26379:SF466">
    <property type="entry name" value="BTB_POZ AND MATH DOMAIN-CONTAINING PROTEIN 4"/>
    <property type="match status" value="1"/>
</dbReference>
<evidence type="ECO:0000259" key="6">
    <source>
        <dbReference type="PROSITE" id="PS50144"/>
    </source>
</evidence>
<sequence>MYSPNKSPLASPTSSRSVTETINGSHNFVIKGYSLAKGIGVGKHIASENFTVGGYQWAIYFYPDGKNPEDNSAYVSVFIALASEGTDVRALFELTLVDQSGDGKHKVHSHFDRSLESGPYTLKYRGSMWGYKRFFRRTSLETSVFLKDDCLKINCTVGVVVSGIDSSRLHSIHVPESDIGAHFGTLLENEEGSDVTFNVSGEKFRAHKLVLAARSPVFENDFVNMMEDDSDEILITVMEPRVFKALLHFIYRDTLPEDDEFLEASSSSVPSISDSLPAKLLAAADKYDLPRLRLMCESVLCKDISVNSVSHILALADLYHAADLKSVCLKFAAENLVAVMQSDGFEFLKENCPLLQSELLKTVAGCEGEELSGGGKSRSVWAQFSDGGDTNDRSVRQQTWENGERSRNLWVQHSDGGDACIRSPRREG</sequence>
<reference evidence="8" key="1">
    <citation type="submission" date="2025-08" db="UniProtKB">
        <authorList>
            <consortium name="RefSeq"/>
        </authorList>
    </citation>
    <scope>IDENTIFICATION</scope>
    <source>
        <strain evidence="8">OHB3-1</strain>
    </source>
</reference>
<dbReference type="Pfam" id="PF00651">
    <property type="entry name" value="BTB"/>
    <property type="match status" value="1"/>
</dbReference>
<feature type="domain" description="BTB" evidence="5">
    <location>
        <begin position="193"/>
        <end position="259"/>
    </location>
</feature>
<evidence type="ECO:0000259" key="5">
    <source>
        <dbReference type="PROSITE" id="PS50097"/>
    </source>
</evidence>
<evidence type="ECO:0000313" key="8">
    <source>
        <dbReference type="RefSeq" id="XP_022154458.1"/>
    </source>
</evidence>
<dbReference type="InterPro" id="IPR056423">
    <property type="entry name" value="BACK_BPM_SPOP"/>
</dbReference>
<feature type="region of interest" description="Disordered" evidence="4">
    <location>
        <begin position="370"/>
        <end position="408"/>
    </location>
</feature>
<keyword evidence="7" id="KW-1185">Reference proteome</keyword>
<dbReference type="InterPro" id="IPR002083">
    <property type="entry name" value="MATH/TRAF_dom"/>
</dbReference>
<dbReference type="GO" id="GO:0071472">
    <property type="term" value="P:cellular response to salt stress"/>
    <property type="evidence" value="ECO:0007669"/>
    <property type="project" value="UniProtKB-ARBA"/>
</dbReference>
<dbReference type="SMART" id="SM00061">
    <property type="entry name" value="MATH"/>
    <property type="match status" value="1"/>
</dbReference>
<comment type="pathway">
    <text evidence="2">Protein modification; protein ubiquitination.</text>
</comment>
<dbReference type="AlphaFoldDB" id="A0A6J1DKD0"/>
<dbReference type="SUPFAM" id="SSF49599">
    <property type="entry name" value="TRAF domain-like"/>
    <property type="match status" value="1"/>
</dbReference>
<dbReference type="GeneID" id="111021731"/>
<dbReference type="SMART" id="SM00225">
    <property type="entry name" value="BTB"/>
    <property type="match status" value="1"/>
</dbReference>
<comment type="function">
    <text evidence="1">May act as a substrate-specific adapter of an E3 ubiquitin-protein ligase complex (CUL3-RBX1-BTB) which mediates the ubiquitination and subsequent proteasomal degradation of target proteins.</text>
</comment>
<dbReference type="Pfam" id="PF22486">
    <property type="entry name" value="MATH_2"/>
    <property type="match status" value="1"/>
</dbReference>
<organism evidence="7 8">
    <name type="scientific">Momordica charantia</name>
    <name type="common">Bitter gourd</name>
    <name type="synonym">Balsam pear</name>
    <dbReference type="NCBI Taxonomy" id="3673"/>
    <lineage>
        <taxon>Eukaryota</taxon>
        <taxon>Viridiplantae</taxon>
        <taxon>Streptophyta</taxon>
        <taxon>Embryophyta</taxon>
        <taxon>Tracheophyta</taxon>
        <taxon>Spermatophyta</taxon>
        <taxon>Magnoliopsida</taxon>
        <taxon>eudicotyledons</taxon>
        <taxon>Gunneridae</taxon>
        <taxon>Pentapetalae</taxon>
        <taxon>rosids</taxon>
        <taxon>fabids</taxon>
        <taxon>Cucurbitales</taxon>
        <taxon>Cucurbitaceae</taxon>
        <taxon>Momordiceae</taxon>
        <taxon>Momordica</taxon>
    </lineage>
</organism>
<dbReference type="SUPFAM" id="SSF54695">
    <property type="entry name" value="POZ domain"/>
    <property type="match status" value="1"/>
</dbReference>
<dbReference type="PANTHER" id="PTHR26379">
    <property type="entry name" value="BTB/POZ AND MATH DOMAIN-CONTAINING PROTEIN 1"/>
    <property type="match status" value="1"/>
</dbReference>
<proteinExistence type="inferred from homology"/>
<dbReference type="Gene3D" id="2.60.210.10">
    <property type="entry name" value="Apoptosis, Tumor Necrosis Factor Receptor Associated Protein 2, Chain A"/>
    <property type="match status" value="1"/>
</dbReference>
<dbReference type="CDD" id="cd14736">
    <property type="entry name" value="BACK_AtBPM-like"/>
    <property type="match status" value="1"/>
</dbReference>
<dbReference type="InterPro" id="IPR011333">
    <property type="entry name" value="SKP1/BTB/POZ_sf"/>
</dbReference>
<evidence type="ECO:0000256" key="1">
    <source>
        <dbReference type="ARBA" id="ARBA00002668"/>
    </source>
</evidence>
<gene>
    <name evidence="8" type="primary">LOC111021731</name>
</gene>
<dbReference type="InterPro" id="IPR000210">
    <property type="entry name" value="BTB/POZ_dom"/>
</dbReference>
<dbReference type="PROSITE" id="PS50097">
    <property type="entry name" value="BTB"/>
    <property type="match status" value="1"/>
</dbReference>
<evidence type="ECO:0000256" key="3">
    <source>
        <dbReference type="ARBA" id="ARBA00010846"/>
    </source>
</evidence>
<comment type="similarity">
    <text evidence="3">Belongs to the Tdpoz family.</text>
</comment>
<dbReference type="GO" id="GO:0016567">
    <property type="term" value="P:protein ubiquitination"/>
    <property type="evidence" value="ECO:0007669"/>
    <property type="project" value="InterPro"/>
</dbReference>